<organism evidence="2 3">
    <name type="scientific">Lysobacter brunescens</name>
    <dbReference type="NCBI Taxonomy" id="262323"/>
    <lineage>
        <taxon>Bacteria</taxon>
        <taxon>Pseudomonadati</taxon>
        <taxon>Pseudomonadota</taxon>
        <taxon>Gammaproteobacteria</taxon>
        <taxon>Lysobacterales</taxon>
        <taxon>Lysobacteraceae</taxon>
        <taxon>Lysobacter</taxon>
    </lineage>
</organism>
<keyword evidence="3" id="KW-1185">Reference proteome</keyword>
<name>A0ABW2YBW6_9GAMM</name>
<evidence type="ECO:0000256" key="1">
    <source>
        <dbReference type="SAM" id="MobiDB-lite"/>
    </source>
</evidence>
<evidence type="ECO:0008006" key="4">
    <source>
        <dbReference type="Google" id="ProtNLM"/>
    </source>
</evidence>
<reference evidence="3" key="1">
    <citation type="journal article" date="2019" name="Int. J. Syst. Evol. Microbiol.">
        <title>The Global Catalogue of Microorganisms (GCM) 10K type strain sequencing project: providing services to taxonomists for standard genome sequencing and annotation.</title>
        <authorList>
            <consortium name="The Broad Institute Genomics Platform"/>
            <consortium name="The Broad Institute Genome Sequencing Center for Infectious Disease"/>
            <person name="Wu L."/>
            <person name="Ma J."/>
        </authorList>
    </citation>
    <scope>NUCLEOTIDE SEQUENCE [LARGE SCALE GENOMIC DNA]</scope>
    <source>
        <strain evidence="3">CCUG 55585</strain>
    </source>
</reference>
<protein>
    <recommendedName>
        <fullName evidence="4">Secreted protein</fullName>
    </recommendedName>
</protein>
<feature type="region of interest" description="Disordered" evidence="1">
    <location>
        <begin position="35"/>
        <end position="57"/>
    </location>
</feature>
<sequence>MPGIIDIDQPGNALMWRSLFFAIVCFGTMSAARAEPQRHDAAGPGAATLQDDADKIRKPSVEMAPPASEDTTRRVRIGEVEMTIPLLKEYRDLDGLPDVYRSLFERVVPPSAELLDFHLHRYDIDMPVHEISPHEHYEIFVMKAYAAKQTDRKGWNDFRSEVSSALGDVDLAPLLKRNEARINDALTEHGVDMIKVEDLRTQAPKIYRSDERSMRLLATVANQQTIEGKVYRVEEVRATAVLYIRGKLLTVVAAKEFREGTSKPLEVVGKLDAFADRVLLLNL</sequence>
<dbReference type="EMBL" id="JBHTIF010000001">
    <property type="protein sequence ID" value="MFD0724373.1"/>
    <property type="molecule type" value="Genomic_DNA"/>
</dbReference>
<evidence type="ECO:0000313" key="2">
    <source>
        <dbReference type="EMBL" id="MFD0724373.1"/>
    </source>
</evidence>
<comment type="caution">
    <text evidence="2">The sequence shown here is derived from an EMBL/GenBank/DDBJ whole genome shotgun (WGS) entry which is preliminary data.</text>
</comment>
<evidence type="ECO:0000313" key="3">
    <source>
        <dbReference type="Proteomes" id="UP001597110"/>
    </source>
</evidence>
<dbReference type="Proteomes" id="UP001597110">
    <property type="component" value="Unassembled WGS sequence"/>
</dbReference>
<proteinExistence type="predicted"/>
<gene>
    <name evidence="2" type="ORF">ACFQ0E_02050</name>
</gene>
<accession>A0ABW2YBW6</accession>
<dbReference type="RefSeq" id="WP_386822037.1">
    <property type="nucleotide sequence ID" value="NZ_JBHTIF010000001.1"/>
</dbReference>